<evidence type="ECO:0000256" key="1">
    <source>
        <dbReference type="ARBA" id="ARBA00010285"/>
    </source>
</evidence>
<dbReference type="AlphaFoldDB" id="A0A1H5YJT0"/>
<name>A0A1H5YJT0_9GAMM</name>
<dbReference type="Gene3D" id="3.30.420.130">
    <property type="entry name" value="Dinitrogenase iron-molybdenum cofactor biosynthesis domain"/>
    <property type="match status" value="1"/>
</dbReference>
<evidence type="ECO:0000256" key="2">
    <source>
        <dbReference type="ARBA" id="ARBA00023231"/>
    </source>
</evidence>
<keyword evidence="5" id="KW-1185">Reference proteome</keyword>
<dbReference type="InterPro" id="IPR003731">
    <property type="entry name" value="Di-Nase_FeMo-co_biosynth"/>
</dbReference>
<proteinExistence type="inferred from homology"/>
<keyword evidence="2" id="KW-0535">Nitrogen fixation</keyword>
<dbReference type="InterPro" id="IPR036105">
    <property type="entry name" value="DiNase_FeMo-co_biosyn_sf"/>
</dbReference>
<dbReference type="RefSeq" id="WP_104002670.1">
    <property type="nucleotide sequence ID" value="NZ_FNVQ01000001.1"/>
</dbReference>
<gene>
    <name evidence="4" type="ORF">SAMN05444390_1011797</name>
</gene>
<dbReference type="PANTHER" id="PTHR33937">
    <property type="entry name" value="IRON-MOLYBDENUM PROTEIN-RELATED-RELATED"/>
    <property type="match status" value="1"/>
</dbReference>
<evidence type="ECO:0000259" key="3">
    <source>
        <dbReference type="Pfam" id="PF02579"/>
    </source>
</evidence>
<evidence type="ECO:0000313" key="5">
    <source>
        <dbReference type="Proteomes" id="UP000236745"/>
    </source>
</evidence>
<dbReference type="CDD" id="cd00853">
    <property type="entry name" value="NifX"/>
    <property type="match status" value="1"/>
</dbReference>
<evidence type="ECO:0000313" key="4">
    <source>
        <dbReference type="EMBL" id="SEG24399.1"/>
    </source>
</evidence>
<accession>A0A1H5YJT0</accession>
<comment type="similarity">
    <text evidence="1">Belongs to the NifX/NifY family.</text>
</comment>
<dbReference type="PANTHER" id="PTHR33937:SF1">
    <property type="entry name" value="IRON-MOLIBDENUM COFACTOR PROCESSING PROTEIN"/>
    <property type="match status" value="1"/>
</dbReference>
<dbReference type="Proteomes" id="UP000236745">
    <property type="component" value="Unassembled WGS sequence"/>
</dbReference>
<dbReference type="InterPro" id="IPR034169">
    <property type="entry name" value="NifX-like"/>
</dbReference>
<organism evidence="4 5">
    <name type="scientific">Marinobacterium lutimaris</name>
    <dbReference type="NCBI Taxonomy" id="568106"/>
    <lineage>
        <taxon>Bacteria</taxon>
        <taxon>Pseudomonadati</taxon>
        <taxon>Pseudomonadota</taxon>
        <taxon>Gammaproteobacteria</taxon>
        <taxon>Oceanospirillales</taxon>
        <taxon>Oceanospirillaceae</taxon>
        <taxon>Marinobacterium</taxon>
    </lineage>
</organism>
<protein>
    <submittedName>
        <fullName evidence="4">Nitrogen fixation protein NifX</fullName>
    </submittedName>
</protein>
<sequence>MSTDISFQCVADAVSDPQALIVAFASQDGEMVDQHFGSAQAFYAWAITAESAELIASHDFGYEKKDGNEDKLKPKMAWLVGADVVYCGSIGGSATRQLVTLGINPIKVKGGPDVEELVEALQTELASGSPEFWLANILKRKAGGGDDRFDQMEDEGWDG</sequence>
<dbReference type="InterPro" id="IPR051840">
    <property type="entry name" value="NifX/NifY_domain"/>
</dbReference>
<reference evidence="4 5" key="1">
    <citation type="submission" date="2016-10" db="EMBL/GenBank/DDBJ databases">
        <authorList>
            <person name="de Groot N.N."/>
        </authorList>
    </citation>
    <scope>NUCLEOTIDE SEQUENCE [LARGE SCALE GENOMIC DNA]</scope>
    <source>
        <strain evidence="4 5">DSM 22012</strain>
    </source>
</reference>
<dbReference type="EMBL" id="FNVQ01000001">
    <property type="protein sequence ID" value="SEG24399.1"/>
    <property type="molecule type" value="Genomic_DNA"/>
</dbReference>
<dbReference type="Pfam" id="PF02579">
    <property type="entry name" value="Nitro_FeMo-Co"/>
    <property type="match status" value="1"/>
</dbReference>
<feature type="domain" description="Dinitrogenase iron-molybdenum cofactor biosynthesis" evidence="3">
    <location>
        <begin position="28"/>
        <end position="122"/>
    </location>
</feature>
<dbReference type="SUPFAM" id="SSF53146">
    <property type="entry name" value="Nitrogenase accessory factor-like"/>
    <property type="match status" value="1"/>
</dbReference>
<dbReference type="OrthoDB" id="9797941at2"/>